<dbReference type="InterPro" id="IPR012902">
    <property type="entry name" value="N_methyl_site"/>
</dbReference>
<evidence type="ECO:0000256" key="5">
    <source>
        <dbReference type="ARBA" id="ARBA00022519"/>
    </source>
</evidence>
<comment type="caution">
    <text evidence="11">The sequence shown here is derived from an EMBL/GenBank/DDBJ whole genome shotgun (WGS) entry which is preliminary data.</text>
</comment>
<dbReference type="PANTHER" id="PTHR38779">
    <property type="entry name" value="TYPE II SECRETION SYSTEM PROTEIN I-RELATED"/>
    <property type="match status" value="1"/>
</dbReference>
<dbReference type="Pfam" id="PF02501">
    <property type="entry name" value="T2SSI"/>
    <property type="match status" value="1"/>
</dbReference>
<evidence type="ECO:0000259" key="10">
    <source>
        <dbReference type="Pfam" id="PF02501"/>
    </source>
</evidence>
<comment type="subunit">
    <text evidence="9">Type II secretion is composed of four main components: the outer membrane complex, the inner membrane complex, the cytoplasmic secretion ATPase and the periplasm-spanning pseudopilus.</text>
</comment>
<feature type="transmembrane region" description="Helical" evidence="9">
    <location>
        <begin position="21"/>
        <end position="40"/>
    </location>
</feature>
<evidence type="ECO:0000313" key="11">
    <source>
        <dbReference type="EMBL" id="MEX1666253.1"/>
    </source>
</evidence>
<dbReference type="NCBIfam" id="TIGR02532">
    <property type="entry name" value="IV_pilin_GFxxxE"/>
    <property type="match status" value="1"/>
</dbReference>
<keyword evidence="6 9" id="KW-0812">Transmembrane</keyword>
<evidence type="ECO:0000256" key="2">
    <source>
        <dbReference type="ARBA" id="ARBA00008358"/>
    </source>
</evidence>
<keyword evidence="3" id="KW-1003">Cell membrane</keyword>
<dbReference type="PANTHER" id="PTHR38779:SF2">
    <property type="entry name" value="TYPE II SECRETION SYSTEM PROTEIN I-RELATED"/>
    <property type="match status" value="1"/>
</dbReference>
<dbReference type="Gene3D" id="3.30.1300.30">
    <property type="entry name" value="GSPII I/J protein-like"/>
    <property type="match status" value="1"/>
</dbReference>
<comment type="PTM">
    <text evidence="9">Cleaved by prepilin peptidase.</text>
</comment>
<evidence type="ECO:0000256" key="3">
    <source>
        <dbReference type="ARBA" id="ARBA00022475"/>
    </source>
</evidence>
<comment type="function">
    <text evidence="9">Component of the type II secretion system required for the energy-dependent secretion of extracellular factors such as proteases and toxins from the periplasm.</text>
</comment>
<keyword evidence="8 9" id="KW-0472">Membrane</keyword>
<gene>
    <name evidence="11" type="primary">gspI</name>
    <name evidence="11" type="ORF">AB4875_12215</name>
</gene>
<feature type="domain" description="Type II secretion system protein GspI C-terminal" evidence="10">
    <location>
        <begin position="55"/>
        <end position="128"/>
    </location>
</feature>
<protein>
    <recommendedName>
        <fullName evidence="9">Type II secretion system protein I</fullName>
        <shortName evidence="9">T2SS minor pseudopilin I</shortName>
    </recommendedName>
</protein>
<dbReference type="Pfam" id="PF07963">
    <property type="entry name" value="N_methyl"/>
    <property type="match status" value="1"/>
</dbReference>
<evidence type="ECO:0000256" key="4">
    <source>
        <dbReference type="ARBA" id="ARBA00022481"/>
    </source>
</evidence>
<dbReference type="NCBIfam" id="TIGR01707">
    <property type="entry name" value="gspI"/>
    <property type="match status" value="1"/>
</dbReference>
<dbReference type="Proteomes" id="UP001557484">
    <property type="component" value="Unassembled WGS sequence"/>
</dbReference>
<evidence type="ECO:0000256" key="7">
    <source>
        <dbReference type="ARBA" id="ARBA00022989"/>
    </source>
</evidence>
<reference evidence="11 12" key="1">
    <citation type="journal article" date="2011" name="Int. J. Syst. Evol. Microbiol.">
        <title>Zhongshania antarctica gen. nov., sp. nov. and Zhongshania guokunii sp. nov., gammaproteobacteria respectively isolated from coastal attached (fast) ice and surface seawater of the Antarctic.</title>
        <authorList>
            <person name="Li H.J."/>
            <person name="Zhang X.Y."/>
            <person name="Chen C.X."/>
            <person name="Zhang Y.J."/>
            <person name="Gao Z.M."/>
            <person name="Yu Y."/>
            <person name="Chen X.L."/>
            <person name="Chen B."/>
            <person name="Zhang Y.Z."/>
        </authorList>
    </citation>
    <scope>NUCLEOTIDE SEQUENCE [LARGE SCALE GENOMIC DNA]</scope>
    <source>
        <strain evidence="11 12">R06B22</strain>
    </source>
</reference>
<evidence type="ECO:0000256" key="6">
    <source>
        <dbReference type="ARBA" id="ARBA00022692"/>
    </source>
</evidence>
<dbReference type="PROSITE" id="PS00409">
    <property type="entry name" value="PROKAR_NTER_METHYL"/>
    <property type="match status" value="1"/>
</dbReference>
<keyword evidence="4 9" id="KW-0488">Methylation</keyword>
<dbReference type="InterPro" id="IPR003413">
    <property type="entry name" value="T2SS_GspI_C"/>
</dbReference>
<dbReference type="SUPFAM" id="SSF54523">
    <property type="entry name" value="Pili subunits"/>
    <property type="match status" value="1"/>
</dbReference>
<organism evidence="11 12">
    <name type="scientific">Zhongshania arctica</name>
    <dbReference type="NCBI Taxonomy" id="3238302"/>
    <lineage>
        <taxon>Bacteria</taxon>
        <taxon>Pseudomonadati</taxon>
        <taxon>Pseudomonadota</taxon>
        <taxon>Gammaproteobacteria</taxon>
        <taxon>Cellvibrionales</taxon>
        <taxon>Spongiibacteraceae</taxon>
        <taxon>Zhongshania</taxon>
    </lineage>
</organism>
<dbReference type="EMBL" id="JBFRYB010000001">
    <property type="protein sequence ID" value="MEX1666253.1"/>
    <property type="molecule type" value="Genomic_DNA"/>
</dbReference>
<evidence type="ECO:0000256" key="9">
    <source>
        <dbReference type="RuleBase" id="RU368030"/>
    </source>
</evidence>
<comment type="subcellular location">
    <subcellularLocation>
        <location evidence="1 9">Cell inner membrane</location>
        <topology evidence="1 9">Single-pass membrane protein</topology>
    </subcellularLocation>
</comment>
<keyword evidence="5 9" id="KW-0997">Cell inner membrane</keyword>
<comment type="similarity">
    <text evidence="2 9">Belongs to the GSP I family.</text>
</comment>
<evidence type="ECO:0000313" key="12">
    <source>
        <dbReference type="Proteomes" id="UP001557484"/>
    </source>
</evidence>
<evidence type="ECO:0000256" key="1">
    <source>
        <dbReference type="ARBA" id="ARBA00004377"/>
    </source>
</evidence>
<keyword evidence="7 9" id="KW-1133">Transmembrane helix</keyword>
<proteinExistence type="inferred from homology"/>
<evidence type="ECO:0000256" key="8">
    <source>
        <dbReference type="ARBA" id="ARBA00023136"/>
    </source>
</evidence>
<dbReference type="InterPro" id="IPR010052">
    <property type="entry name" value="T2SS_protein-GspI"/>
</dbReference>
<accession>A0ABV3TZ52</accession>
<dbReference type="InterPro" id="IPR045584">
    <property type="entry name" value="Pilin-like"/>
</dbReference>
<sequence>MSILSIHKHHRQSRVRRSRGFTLLEIMVALVIFATAAVALSKSLTESANSVGAIEQRQFADLVAHNVLVDILRDGYGNSNSGKVTLAGFDYRWQRSVQETPHPDIRRVDVEVYLSSGKDILATRSAFLGK</sequence>
<keyword evidence="12" id="KW-1185">Reference proteome</keyword>
<name>A0ABV3TZ52_9GAMM</name>
<dbReference type="RefSeq" id="WP_368376336.1">
    <property type="nucleotide sequence ID" value="NZ_JBFRYB010000001.1"/>
</dbReference>